<keyword evidence="3" id="KW-0804">Transcription</keyword>
<dbReference type="PANTHER" id="PTHR30265:SF4">
    <property type="entry name" value="KOW MOTIF FAMILY PROTEIN, EXPRESSED"/>
    <property type="match status" value="1"/>
</dbReference>
<accession>A0A023BPJ2</accession>
<evidence type="ECO:0000256" key="3">
    <source>
        <dbReference type="ARBA" id="ARBA00023163"/>
    </source>
</evidence>
<dbReference type="InterPro" id="IPR006645">
    <property type="entry name" value="NGN-like_dom"/>
</dbReference>
<dbReference type="GO" id="GO:0031564">
    <property type="term" value="P:transcription antitermination"/>
    <property type="evidence" value="ECO:0007669"/>
    <property type="project" value="UniProtKB-KW"/>
</dbReference>
<dbReference type="SUPFAM" id="SSF82679">
    <property type="entry name" value="N-utilization substance G protein NusG, N-terminal domain"/>
    <property type="match status" value="1"/>
</dbReference>
<evidence type="ECO:0000256" key="1">
    <source>
        <dbReference type="ARBA" id="ARBA00022814"/>
    </source>
</evidence>
<keyword evidence="1" id="KW-0889">Transcription antitermination</keyword>
<name>A0A023BPJ2_9FLAO</name>
<reference evidence="5 6" key="1">
    <citation type="submission" date="2014-04" db="EMBL/GenBank/DDBJ databases">
        <title>Aquimarina sp. 22II-S11-z7 Genome Sequencing.</title>
        <authorList>
            <person name="Lai Q."/>
        </authorList>
    </citation>
    <scope>NUCLEOTIDE SEQUENCE [LARGE SCALE GENOMIC DNA]</scope>
    <source>
        <strain evidence="5 6">22II-S11-z7</strain>
    </source>
</reference>
<keyword evidence="2" id="KW-0805">Transcription regulation</keyword>
<evidence type="ECO:0000313" key="5">
    <source>
        <dbReference type="EMBL" id="EZH71977.1"/>
    </source>
</evidence>
<dbReference type="Gene3D" id="3.30.70.940">
    <property type="entry name" value="NusG, N-terminal domain"/>
    <property type="match status" value="1"/>
</dbReference>
<keyword evidence="6" id="KW-1185">Reference proteome</keyword>
<dbReference type="OrthoDB" id="9796143at2"/>
<organism evidence="5 6">
    <name type="scientific">Aquimarina atlantica</name>
    <dbReference type="NCBI Taxonomy" id="1317122"/>
    <lineage>
        <taxon>Bacteria</taxon>
        <taxon>Pseudomonadati</taxon>
        <taxon>Bacteroidota</taxon>
        <taxon>Flavobacteriia</taxon>
        <taxon>Flavobacteriales</taxon>
        <taxon>Flavobacteriaceae</taxon>
        <taxon>Aquimarina</taxon>
    </lineage>
</organism>
<dbReference type="PANTHER" id="PTHR30265">
    <property type="entry name" value="RHO-INTERACTING TRANSCRIPTION TERMINATION FACTOR NUSG"/>
    <property type="match status" value="1"/>
</dbReference>
<evidence type="ECO:0000256" key="2">
    <source>
        <dbReference type="ARBA" id="ARBA00023015"/>
    </source>
</evidence>
<evidence type="ECO:0000313" key="6">
    <source>
        <dbReference type="Proteomes" id="UP000023541"/>
    </source>
</evidence>
<dbReference type="SMART" id="SM00738">
    <property type="entry name" value="NGN"/>
    <property type="match status" value="1"/>
</dbReference>
<gene>
    <name evidence="5" type="ORF">ATO12_04995</name>
</gene>
<evidence type="ECO:0000259" key="4">
    <source>
        <dbReference type="SMART" id="SM00738"/>
    </source>
</evidence>
<dbReference type="NCBIfam" id="NF033644">
    <property type="entry name" value="antiterm_UpxY"/>
    <property type="match status" value="1"/>
</dbReference>
<proteinExistence type="predicted"/>
<comment type="caution">
    <text evidence="5">The sequence shown here is derived from an EMBL/GenBank/DDBJ whole genome shotgun (WGS) entry which is preliminary data.</text>
</comment>
<sequence>MNTAKSNQTIYPRAVLERRRKRNEKNWYIFYTSPRAEKIVYNDLLAREYDAFLPLTRTLKVWKNRQKKLIESPLFPGYIFVNTIMSEIYDISRLPKIATYIKCGQNPSVISPNDINTIKKMLLLEEGVSVETTFYEGEQVKIIHGPLTGHEGILVEQKGKTRFGIRLKEINHTVFINVCTNILQKVNSPCPVK</sequence>
<dbReference type="CDD" id="cd09895">
    <property type="entry name" value="NGN_SP_UpxY"/>
    <property type="match status" value="1"/>
</dbReference>
<dbReference type="Proteomes" id="UP000023541">
    <property type="component" value="Unassembled WGS sequence"/>
</dbReference>
<dbReference type="RefSeq" id="WP_034246256.1">
    <property type="nucleotide sequence ID" value="NZ_AQRA01000010.1"/>
</dbReference>
<dbReference type="Pfam" id="PF02357">
    <property type="entry name" value="NusG"/>
    <property type="match status" value="1"/>
</dbReference>
<dbReference type="eggNOG" id="COG0250">
    <property type="taxonomic scope" value="Bacteria"/>
</dbReference>
<dbReference type="AlphaFoldDB" id="A0A023BPJ2"/>
<dbReference type="STRING" id="1317122.ATO12_04995"/>
<dbReference type="GO" id="GO:0006354">
    <property type="term" value="P:DNA-templated transcription elongation"/>
    <property type="evidence" value="ECO:0007669"/>
    <property type="project" value="InterPro"/>
</dbReference>
<dbReference type="InterPro" id="IPR036735">
    <property type="entry name" value="NGN_dom_sf"/>
</dbReference>
<feature type="domain" description="NusG-like N-terminal" evidence="4">
    <location>
        <begin position="24"/>
        <end position="122"/>
    </location>
</feature>
<dbReference type="InterPro" id="IPR043425">
    <property type="entry name" value="NusG-like"/>
</dbReference>
<protein>
    <recommendedName>
        <fullName evidence="4">NusG-like N-terminal domain-containing protein</fullName>
    </recommendedName>
</protein>
<dbReference type="EMBL" id="AQRA01000010">
    <property type="protein sequence ID" value="EZH71977.1"/>
    <property type="molecule type" value="Genomic_DNA"/>
</dbReference>